<dbReference type="Gene3D" id="1.10.10.10">
    <property type="entry name" value="Winged helix-like DNA-binding domain superfamily/Winged helix DNA-binding domain"/>
    <property type="match status" value="1"/>
</dbReference>
<dbReference type="RefSeq" id="WP_190275627.1">
    <property type="nucleotide sequence ID" value="NZ_CP043431.1"/>
</dbReference>
<evidence type="ECO:0000259" key="1">
    <source>
        <dbReference type="Pfam" id="PF03551"/>
    </source>
</evidence>
<sequence length="182" mass="21436">MPRPRILPNIVLGMLSNQQLMTGKDMLQEFDYEIGEFWKSSHSQLYPELQKMVQEGTIKILPNDDGEDAKIIKYTATKLGQTTLDAWLREPINEKNQHLTSLKLYFIKEGQNALIIEILEQDLIIHRQKLIHLNERLKSLFGSEEQKNQRYGHYLILTRAIERETNYIKWSTNVIKKHANYL</sequence>
<dbReference type="EMBL" id="CP043431">
    <property type="protein sequence ID" value="QNT64998.1"/>
    <property type="molecule type" value="Genomic_DNA"/>
</dbReference>
<accession>A0A7H1MJZ2</accession>
<evidence type="ECO:0000313" key="3">
    <source>
        <dbReference type="EMBL" id="QNT63778.1"/>
    </source>
</evidence>
<dbReference type="InterPro" id="IPR018309">
    <property type="entry name" value="Tscrpt_reg_PadR_C"/>
</dbReference>
<protein>
    <submittedName>
        <fullName evidence="3">PadR family transcriptional regulator</fullName>
    </submittedName>
</protein>
<dbReference type="PANTHER" id="PTHR43252">
    <property type="entry name" value="TRANSCRIPTIONAL REGULATOR YQJI"/>
    <property type="match status" value="1"/>
</dbReference>
<proteinExistence type="predicted"/>
<evidence type="ECO:0000259" key="2">
    <source>
        <dbReference type="Pfam" id="PF10400"/>
    </source>
</evidence>
<dbReference type="InterPro" id="IPR036388">
    <property type="entry name" value="WH-like_DNA-bd_sf"/>
</dbReference>
<evidence type="ECO:0000313" key="4">
    <source>
        <dbReference type="EMBL" id="QNT64998.1"/>
    </source>
</evidence>
<name>A0A7H1MJZ2_9LACO</name>
<dbReference type="PANTHER" id="PTHR43252:SF2">
    <property type="entry name" value="TRANSCRIPTION REGULATOR, PADR-LIKE FAMILY"/>
    <property type="match status" value="1"/>
</dbReference>
<gene>
    <name evidence="3" type="ORF">FY536_00165</name>
    <name evidence="4" type="ORF">FY536_06940</name>
</gene>
<dbReference type="Gene3D" id="6.10.140.190">
    <property type="match status" value="1"/>
</dbReference>
<dbReference type="Pfam" id="PF03551">
    <property type="entry name" value="PadR"/>
    <property type="match status" value="1"/>
</dbReference>
<dbReference type="SUPFAM" id="SSF46785">
    <property type="entry name" value="Winged helix' DNA-binding domain"/>
    <property type="match status" value="1"/>
</dbReference>
<feature type="domain" description="Transcription regulator PadR N-terminal" evidence="1">
    <location>
        <begin position="11"/>
        <end position="85"/>
    </location>
</feature>
<organism evidence="3 5">
    <name type="scientific">Weissella koreensis</name>
    <dbReference type="NCBI Taxonomy" id="165096"/>
    <lineage>
        <taxon>Bacteria</taxon>
        <taxon>Bacillati</taxon>
        <taxon>Bacillota</taxon>
        <taxon>Bacilli</taxon>
        <taxon>Lactobacillales</taxon>
        <taxon>Lactobacillaceae</taxon>
        <taxon>Weissella</taxon>
    </lineage>
</organism>
<keyword evidence="5" id="KW-1185">Reference proteome</keyword>
<dbReference type="InterPro" id="IPR036390">
    <property type="entry name" value="WH_DNA-bd_sf"/>
</dbReference>
<dbReference type="Pfam" id="PF10400">
    <property type="entry name" value="Vir_act_alpha_C"/>
    <property type="match status" value="1"/>
</dbReference>
<dbReference type="Proteomes" id="UP000516446">
    <property type="component" value="Chromosome"/>
</dbReference>
<reference evidence="3 5" key="1">
    <citation type="submission" date="2019-08" db="EMBL/GenBank/DDBJ databases">
        <authorList>
            <person name="Chang H.C."/>
            <person name="Mun S.Y."/>
        </authorList>
    </citation>
    <scope>NUCLEOTIDE SEQUENCE [LARGE SCALE GENOMIC DNA]</scope>
    <source>
        <strain evidence="3 5">SK</strain>
    </source>
</reference>
<feature type="domain" description="Transcription regulator PadR C-terminal" evidence="2">
    <location>
        <begin position="102"/>
        <end position="177"/>
    </location>
</feature>
<evidence type="ECO:0000313" key="5">
    <source>
        <dbReference type="Proteomes" id="UP000516446"/>
    </source>
</evidence>
<dbReference type="InterPro" id="IPR005149">
    <property type="entry name" value="Tscrpt_reg_PadR_N"/>
</dbReference>
<dbReference type="EMBL" id="CP043431">
    <property type="protein sequence ID" value="QNT63778.1"/>
    <property type="molecule type" value="Genomic_DNA"/>
</dbReference>
<dbReference type="AlphaFoldDB" id="A0A7H1MJZ2"/>